<reference evidence="1" key="1">
    <citation type="submission" date="2018-05" db="EMBL/GenBank/DDBJ databases">
        <authorList>
            <person name="Lanie J.A."/>
            <person name="Ng W.-L."/>
            <person name="Kazmierczak K.M."/>
            <person name="Andrzejewski T.M."/>
            <person name="Davidsen T.M."/>
            <person name="Wayne K.J."/>
            <person name="Tettelin H."/>
            <person name="Glass J.I."/>
            <person name="Rusch D."/>
            <person name="Podicherti R."/>
            <person name="Tsui H.-C.T."/>
            <person name="Winkler M.E."/>
        </authorList>
    </citation>
    <scope>NUCLEOTIDE SEQUENCE</scope>
</reference>
<dbReference type="EMBL" id="UINC01117354">
    <property type="protein sequence ID" value="SVC89724.1"/>
    <property type="molecule type" value="Genomic_DNA"/>
</dbReference>
<protein>
    <submittedName>
        <fullName evidence="1">Uncharacterized protein</fullName>
    </submittedName>
</protein>
<proteinExistence type="predicted"/>
<dbReference type="AlphaFoldDB" id="A0A382QW47"/>
<gene>
    <name evidence="1" type="ORF">METZ01_LOCUS342578</name>
</gene>
<accession>A0A382QW47</accession>
<name>A0A382QW47_9ZZZZ</name>
<evidence type="ECO:0000313" key="1">
    <source>
        <dbReference type="EMBL" id="SVC89724.1"/>
    </source>
</evidence>
<organism evidence="1">
    <name type="scientific">marine metagenome</name>
    <dbReference type="NCBI Taxonomy" id="408172"/>
    <lineage>
        <taxon>unclassified sequences</taxon>
        <taxon>metagenomes</taxon>
        <taxon>ecological metagenomes</taxon>
    </lineage>
</organism>
<sequence length="86" mass="9698">MTREELKSYIFEIQDTIKFHLNKGGNVDSFLDETDLIDDFESVLPDEDFGIFVITVLNGIKTESIINTLLDSILSTIQSKSLVINS</sequence>